<evidence type="ECO:0000256" key="4">
    <source>
        <dbReference type="PROSITE-ProRule" id="PRU00134"/>
    </source>
</evidence>
<sequence>MAFLQGRIPTTQKIPASLLAKAKSASLAGFVAQLDLVKILTPQNYTMDVLGVFLHHLSSDLLVPPPHIDKRRAKSLMTDRTRAACLAGTQGLCAVIHRGCPPDARLKEATAKEILANLNPILAWYAYILASPPEPEDFDLKDPIRMCATLQAMIDFDPVSRRVLYSSPDMASLAISALSLRNSSGVPYVSFEGFVDTCPIVSLFADCAFYDRSRERLSELLCDNTKASAKLRVKLASATIARLRALGGMEKRTVIAQLKMGRPAYQESPQIAVMKVLAKLTAGVRDMCTRYPVMLSVFLKMGFLQALCQTLVTWIIKNGDKGRTSKGDSEARHFGHLTLSAALRLLEAEGSTQGRQFITALCGMVDGGLVELIMDGMQSIPRNHEDSSAVYTTLFACTALCIYPTSAMRICLSLQRLRGDRYIRTDFLKGNGNEVAWEVLCSEASRVAAVSGSRSGNFPVNICDNFNCRSNKSEETVSGVQALTKACSGCRSVVYCSKNCQAEDWSVQHRTECREARVDYATIAYNLRHYPQSLRRFHVQLIHSKFSGAMLTWEKGLHSGPWGRKQTVPILVLDTVNTSEYSYEDYPYHQRLAIPPNGSKSKTHTVHYFDARADRILQEFYKGMERGIRVVEGIHRFGNKEIFTMVKFKRVSDSHVTVLSSVSRIGPLRSETEDSETVLAKRATL</sequence>
<keyword evidence="3" id="KW-0862">Zinc</keyword>
<evidence type="ECO:0000313" key="6">
    <source>
        <dbReference type="EMBL" id="KAF6743735.1"/>
    </source>
</evidence>
<keyword evidence="2 4" id="KW-0863">Zinc-finger</keyword>
<keyword evidence="7" id="KW-1185">Reference proteome</keyword>
<dbReference type="GO" id="GO:0008270">
    <property type="term" value="F:zinc ion binding"/>
    <property type="evidence" value="ECO:0007669"/>
    <property type="project" value="UniProtKB-KW"/>
</dbReference>
<evidence type="ECO:0000259" key="5">
    <source>
        <dbReference type="PROSITE" id="PS50865"/>
    </source>
</evidence>
<comment type="caution">
    <text evidence="6">The sequence shown here is derived from an EMBL/GenBank/DDBJ whole genome shotgun (WGS) entry which is preliminary data.</text>
</comment>
<gene>
    <name evidence="6" type="ORF">DFP72DRAFT_932076</name>
</gene>
<dbReference type="EMBL" id="JACGCI010000137">
    <property type="protein sequence ID" value="KAF6743735.1"/>
    <property type="molecule type" value="Genomic_DNA"/>
</dbReference>
<dbReference type="Gene3D" id="6.10.140.2220">
    <property type="match status" value="1"/>
</dbReference>
<name>A0A8H6LV15_9AGAR</name>
<feature type="domain" description="MYND-type" evidence="5">
    <location>
        <begin position="465"/>
        <end position="513"/>
    </location>
</feature>
<reference evidence="6 7" key="1">
    <citation type="submission" date="2020-07" db="EMBL/GenBank/DDBJ databases">
        <title>Comparative genomics of pyrophilous fungi reveals a link between fire events and developmental genes.</title>
        <authorList>
            <consortium name="DOE Joint Genome Institute"/>
            <person name="Steindorff A.S."/>
            <person name="Carver A."/>
            <person name="Calhoun S."/>
            <person name="Stillman K."/>
            <person name="Liu H."/>
            <person name="Lipzen A."/>
            <person name="Pangilinan J."/>
            <person name="Labutti K."/>
            <person name="Bruns T.D."/>
            <person name="Grigoriev I.V."/>
        </authorList>
    </citation>
    <scope>NUCLEOTIDE SEQUENCE [LARGE SCALE GENOMIC DNA]</scope>
    <source>
        <strain evidence="6 7">CBS 144469</strain>
    </source>
</reference>
<dbReference type="PROSITE" id="PS50865">
    <property type="entry name" value="ZF_MYND_2"/>
    <property type="match status" value="1"/>
</dbReference>
<dbReference type="Proteomes" id="UP000521943">
    <property type="component" value="Unassembled WGS sequence"/>
</dbReference>
<organism evidence="6 7">
    <name type="scientific">Ephemerocybe angulata</name>
    <dbReference type="NCBI Taxonomy" id="980116"/>
    <lineage>
        <taxon>Eukaryota</taxon>
        <taxon>Fungi</taxon>
        <taxon>Dikarya</taxon>
        <taxon>Basidiomycota</taxon>
        <taxon>Agaricomycotina</taxon>
        <taxon>Agaricomycetes</taxon>
        <taxon>Agaricomycetidae</taxon>
        <taxon>Agaricales</taxon>
        <taxon>Agaricineae</taxon>
        <taxon>Psathyrellaceae</taxon>
        <taxon>Ephemerocybe</taxon>
    </lineage>
</organism>
<dbReference type="AlphaFoldDB" id="A0A8H6LV15"/>
<evidence type="ECO:0000256" key="1">
    <source>
        <dbReference type="ARBA" id="ARBA00022723"/>
    </source>
</evidence>
<dbReference type="SUPFAM" id="SSF144232">
    <property type="entry name" value="HIT/MYND zinc finger-like"/>
    <property type="match status" value="1"/>
</dbReference>
<proteinExistence type="predicted"/>
<evidence type="ECO:0000313" key="7">
    <source>
        <dbReference type="Proteomes" id="UP000521943"/>
    </source>
</evidence>
<protein>
    <recommendedName>
        <fullName evidence="5">MYND-type domain-containing protein</fullName>
    </recommendedName>
</protein>
<accession>A0A8H6LV15</accession>
<dbReference type="Pfam" id="PF01753">
    <property type="entry name" value="zf-MYND"/>
    <property type="match status" value="1"/>
</dbReference>
<dbReference type="InterPro" id="IPR002893">
    <property type="entry name" value="Znf_MYND"/>
</dbReference>
<evidence type="ECO:0000256" key="2">
    <source>
        <dbReference type="ARBA" id="ARBA00022771"/>
    </source>
</evidence>
<dbReference type="OrthoDB" id="2658192at2759"/>
<keyword evidence="1" id="KW-0479">Metal-binding</keyword>
<evidence type="ECO:0000256" key="3">
    <source>
        <dbReference type="ARBA" id="ARBA00022833"/>
    </source>
</evidence>